<comment type="subunit">
    <text evidence="3">Homodimer.</text>
</comment>
<dbReference type="GO" id="GO:0034354">
    <property type="term" value="P:'de novo' NAD+ biosynthetic process from L-tryptophan"/>
    <property type="evidence" value="ECO:0007669"/>
    <property type="project" value="UniProtKB-UniRule"/>
</dbReference>
<keyword evidence="6" id="KW-1185">Reference proteome</keyword>
<comment type="similarity">
    <text evidence="3">Belongs to the kynurenine formamidase family.</text>
</comment>
<name>A0A8K0SPJ3_9HYPO</name>
<dbReference type="UniPathway" id="UPA00333">
    <property type="reaction ID" value="UER00454"/>
</dbReference>
<dbReference type="HAMAP" id="MF_03014">
    <property type="entry name" value="KFase"/>
    <property type="match status" value="1"/>
</dbReference>
<feature type="active site" evidence="3">
    <location>
        <position position="231"/>
    </location>
</feature>
<dbReference type="GO" id="GO:0004061">
    <property type="term" value="F:arylformamidase activity"/>
    <property type="evidence" value="ECO:0007669"/>
    <property type="project" value="UniProtKB-UniRule"/>
</dbReference>
<feature type="active site" description="Nucleophile" evidence="3">
    <location>
        <position position="137"/>
    </location>
</feature>
<feature type="short sequence motif" description="HGGXW" evidence="3">
    <location>
        <begin position="43"/>
        <end position="47"/>
    </location>
</feature>
<dbReference type="EC" id="3.5.1.9" evidence="3"/>
<keyword evidence="2 3" id="KW-0823">Tryptophan catabolism</keyword>
<protein>
    <recommendedName>
        <fullName evidence="3">Kynurenine formamidase</fullName>
        <shortName evidence="3">KFA</shortName>
        <shortName evidence="3">KFase</shortName>
        <ecNumber evidence="3">3.5.1.9</ecNumber>
    </recommendedName>
    <alternativeName>
        <fullName evidence="3">Arylformamidase</fullName>
    </alternativeName>
    <alternativeName>
        <fullName evidence="3">N-formylkynurenine formamidase</fullName>
        <shortName evidence="3">FKF</shortName>
    </alternativeName>
</protein>
<comment type="caution">
    <text evidence="5">The sequence shown here is derived from an EMBL/GenBank/DDBJ whole genome shotgun (WGS) entry which is preliminary data.</text>
</comment>
<evidence type="ECO:0000256" key="1">
    <source>
        <dbReference type="ARBA" id="ARBA00022801"/>
    </source>
</evidence>
<proteinExistence type="inferred from homology"/>
<reference evidence="5" key="1">
    <citation type="journal article" date="2021" name="Nat. Commun.">
        <title>Genetic determinants of endophytism in the Arabidopsis root mycobiome.</title>
        <authorList>
            <person name="Mesny F."/>
            <person name="Miyauchi S."/>
            <person name="Thiergart T."/>
            <person name="Pickel B."/>
            <person name="Atanasova L."/>
            <person name="Karlsson M."/>
            <person name="Huettel B."/>
            <person name="Barry K.W."/>
            <person name="Haridas S."/>
            <person name="Chen C."/>
            <person name="Bauer D."/>
            <person name="Andreopoulos W."/>
            <person name="Pangilinan J."/>
            <person name="LaButti K."/>
            <person name="Riley R."/>
            <person name="Lipzen A."/>
            <person name="Clum A."/>
            <person name="Drula E."/>
            <person name="Henrissat B."/>
            <person name="Kohler A."/>
            <person name="Grigoriev I.V."/>
            <person name="Martin F.M."/>
            <person name="Hacquard S."/>
        </authorList>
    </citation>
    <scope>NUCLEOTIDE SEQUENCE</scope>
    <source>
        <strain evidence="5">MPI-CAGE-CH-0235</strain>
    </source>
</reference>
<evidence type="ECO:0000313" key="5">
    <source>
        <dbReference type="EMBL" id="KAH7318675.1"/>
    </source>
</evidence>
<dbReference type="InterPro" id="IPR029058">
    <property type="entry name" value="AB_hydrolase_fold"/>
</dbReference>
<dbReference type="EMBL" id="JAGPNK010000007">
    <property type="protein sequence ID" value="KAH7318675.1"/>
    <property type="molecule type" value="Genomic_DNA"/>
</dbReference>
<evidence type="ECO:0000313" key="6">
    <source>
        <dbReference type="Proteomes" id="UP000813444"/>
    </source>
</evidence>
<dbReference type="Pfam" id="PF20434">
    <property type="entry name" value="BD-FAE"/>
    <property type="match status" value="1"/>
</dbReference>
<evidence type="ECO:0000256" key="2">
    <source>
        <dbReference type="ARBA" id="ARBA00023079"/>
    </source>
</evidence>
<comment type="function">
    <text evidence="3">Catalyzes the hydrolysis of N-formyl-L-kynurenine to L-kynurenine, the second step in the kynurenine pathway of tryptophan degradation. Kynurenine may be further oxidized to nicotinic acid, NAD(H) and NADP(H). Required for elimination of toxic metabolites.</text>
</comment>
<dbReference type="InterPro" id="IPR050300">
    <property type="entry name" value="GDXG_lipolytic_enzyme"/>
</dbReference>
<dbReference type="SUPFAM" id="SSF53474">
    <property type="entry name" value="alpha/beta-Hydrolases"/>
    <property type="match status" value="1"/>
</dbReference>
<evidence type="ECO:0000256" key="3">
    <source>
        <dbReference type="HAMAP-Rule" id="MF_03014"/>
    </source>
</evidence>
<feature type="active site" evidence="3">
    <location>
        <position position="263"/>
    </location>
</feature>
<dbReference type="Gene3D" id="3.40.50.1820">
    <property type="entry name" value="alpha/beta hydrolase"/>
    <property type="match status" value="1"/>
</dbReference>
<dbReference type="InterPro" id="IPR049492">
    <property type="entry name" value="BD-FAE-like_dom"/>
</dbReference>
<accession>A0A8K0SPJ3</accession>
<dbReference type="OrthoDB" id="420264at2759"/>
<comment type="domain">
    <text evidence="3">The main chain amide nitrogen atoms of the second glycine and its adjacent residue in the HGGXW motif define the oxyanion hole, and stabilize the oxyanion that forms during the nucleophilic attack by the catalytic serine during substrate cleavage.</text>
</comment>
<dbReference type="PANTHER" id="PTHR48081">
    <property type="entry name" value="AB HYDROLASE SUPERFAMILY PROTEIN C4A8.06C"/>
    <property type="match status" value="1"/>
</dbReference>
<feature type="domain" description="BD-FAE-like" evidence="4">
    <location>
        <begin position="29"/>
        <end position="157"/>
    </location>
</feature>
<organism evidence="5 6">
    <name type="scientific">Stachybotrys elegans</name>
    <dbReference type="NCBI Taxonomy" id="80388"/>
    <lineage>
        <taxon>Eukaryota</taxon>
        <taxon>Fungi</taxon>
        <taxon>Dikarya</taxon>
        <taxon>Ascomycota</taxon>
        <taxon>Pezizomycotina</taxon>
        <taxon>Sordariomycetes</taxon>
        <taxon>Hypocreomycetidae</taxon>
        <taxon>Hypocreales</taxon>
        <taxon>Stachybotryaceae</taxon>
        <taxon>Stachybotrys</taxon>
    </lineage>
</organism>
<evidence type="ECO:0000259" key="4">
    <source>
        <dbReference type="Pfam" id="PF20434"/>
    </source>
</evidence>
<comment type="pathway">
    <text evidence="3">Amino-acid degradation; L-tryptophan degradation via kynurenine pathway; L-kynurenine from L-tryptophan: step 2/2.</text>
</comment>
<dbReference type="PANTHER" id="PTHR48081:SF33">
    <property type="entry name" value="KYNURENINE FORMAMIDASE"/>
    <property type="match status" value="1"/>
</dbReference>
<gene>
    <name evidence="5" type="ORF">B0I35DRAFT_479160</name>
</gene>
<dbReference type="AlphaFoldDB" id="A0A8K0SPJ3"/>
<dbReference type="GO" id="GO:0019441">
    <property type="term" value="P:L-tryptophan catabolic process to kynurenine"/>
    <property type="evidence" value="ECO:0007669"/>
    <property type="project" value="UniProtKB-UniRule"/>
</dbReference>
<sequence>MADIPGLRYTCSQYGEHQLQRVGVWQFEPSDKQPSGHWIVYIHGGAWRDPRIAHESFVPCIKAILSSADASQLAIRGFASIDYRLSAHPDLPQDPDTPQRELRCARHPDHIQDVRSAIRFLADQHHLSGDYVLVGHSAGATLAYQLLMGEYAIDGAQLAQVPMPAANIGIAGIYDLVGLNERHDGYEGFISAAFGPEQDTWHRTSPARFSGSYKESSDKPLCNLLAWSSEDSLVDEPEIDSMAAKLKKDGFDVMLYKDLKGDHDVFWEEGSQLVRLVSLALQQLQSA</sequence>
<dbReference type="InterPro" id="IPR027519">
    <property type="entry name" value="KFase_ver/fungi-typ"/>
</dbReference>
<comment type="catalytic activity">
    <reaction evidence="3">
        <text>N-formyl-L-kynurenine + H2O = L-kynurenine + formate + H(+)</text>
        <dbReference type="Rhea" id="RHEA:13009"/>
        <dbReference type="ChEBI" id="CHEBI:15377"/>
        <dbReference type="ChEBI" id="CHEBI:15378"/>
        <dbReference type="ChEBI" id="CHEBI:15740"/>
        <dbReference type="ChEBI" id="CHEBI:57959"/>
        <dbReference type="ChEBI" id="CHEBI:58629"/>
        <dbReference type="EC" id="3.5.1.9"/>
    </reaction>
</comment>
<keyword evidence="1 3" id="KW-0378">Hydrolase</keyword>
<dbReference type="Proteomes" id="UP000813444">
    <property type="component" value="Unassembled WGS sequence"/>
</dbReference>